<dbReference type="OrthoDB" id="3787584at2759"/>
<feature type="compositionally biased region" description="Polar residues" evidence="1">
    <location>
        <begin position="143"/>
        <end position="162"/>
    </location>
</feature>
<dbReference type="EMBL" id="KZ806597">
    <property type="protein sequence ID" value="PVH90186.1"/>
    <property type="molecule type" value="Genomic_DNA"/>
</dbReference>
<feature type="compositionally biased region" description="Polar residues" evidence="1">
    <location>
        <begin position="213"/>
        <end position="222"/>
    </location>
</feature>
<feature type="region of interest" description="Disordered" evidence="1">
    <location>
        <begin position="71"/>
        <end position="100"/>
    </location>
</feature>
<gene>
    <name evidence="2" type="ORF">DM02DRAFT_683926</name>
</gene>
<feature type="non-terminal residue" evidence="2">
    <location>
        <position position="408"/>
    </location>
</feature>
<accession>A0A2V1CWU1</accession>
<evidence type="ECO:0000256" key="1">
    <source>
        <dbReference type="SAM" id="MobiDB-lite"/>
    </source>
</evidence>
<proteinExistence type="predicted"/>
<feature type="region of interest" description="Disordered" evidence="1">
    <location>
        <begin position="122"/>
        <end position="172"/>
    </location>
</feature>
<name>A0A2V1CWU1_9PLEO</name>
<feature type="region of interest" description="Disordered" evidence="1">
    <location>
        <begin position="207"/>
        <end position="234"/>
    </location>
</feature>
<evidence type="ECO:0000313" key="3">
    <source>
        <dbReference type="Proteomes" id="UP000244855"/>
    </source>
</evidence>
<organism evidence="2 3">
    <name type="scientific">Periconia macrospinosa</name>
    <dbReference type="NCBI Taxonomy" id="97972"/>
    <lineage>
        <taxon>Eukaryota</taxon>
        <taxon>Fungi</taxon>
        <taxon>Dikarya</taxon>
        <taxon>Ascomycota</taxon>
        <taxon>Pezizomycotina</taxon>
        <taxon>Dothideomycetes</taxon>
        <taxon>Pleosporomycetidae</taxon>
        <taxon>Pleosporales</taxon>
        <taxon>Massarineae</taxon>
        <taxon>Periconiaceae</taxon>
        <taxon>Periconia</taxon>
    </lineage>
</organism>
<sequence>MIQPVIARWISEQHKDVPNHHSENEQPSIVHTVEEQGAATEPSLRASNGNASIQGQVSRKRVVLPWISERSDTHGSMEEQAVVQSPKHGSKVASNAKTSMWTEGQSREVINATVDGLNNLRKQHRHKSAARQQKAQVRHPSPTADSPQPTDSSPSLPSQAVTGSGHWRQLASAKQSTMDFDAFNEELSNPSLFYDIDDYNIDDLWLRSPPPATATQPINEQQSDGSLNDGSGDDDELYENTLACEIRDDGSEGTFGDEEHVLVASDQYSWKIDHAKGDHKIKVRDFVAATESASFDGDKAIDMLQKRYTMDYGSKKAGSRAAAPDDEYIPSFFLDLLIIIGRPLKPITQPSSRFFDNMTISFKNWRASYSSKHIHGLSFDLEHRTFRLATAATREAWYVVMHPVANAP</sequence>
<protein>
    <submittedName>
        <fullName evidence="2">Uncharacterized protein</fullName>
    </submittedName>
</protein>
<keyword evidence="3" id="KW-1185">Reference proteome</keyword>
<evidence type="ECO:0000313" key="2">
    <source>
        <dbReference type="EMBL" id="PVH90186.1"/>
    </source>
</evidence>
<reference evidence="2 3" key="1">
    <citation type="journal article" date="2018" name="Sci. Rep.">
        <title>Comparative genomics provides insights into the lifestyle and reveals functional heterogeneity of dark septate endophytic fungi.</title>
        <authorList>
            <person name="Knapp D.G."/>
            <person name="Nemeth J.B."/>
            <person name="Barry K."/>
            <person name="Hainaut M."/>
            <person name="Henrissat B."/>
            <person name="Johnson J."/>
            <person name="Kuo A."/>
            <person name="Lim J.H.P."/>
            <person name="Lipzen A."/>
            <person name="Nolan M."/>
            <person name="Ohm R.A."/>
            <person name="Tamas L."/>
            <person name="Grigoriev I.V."/>
            <person name="Spatafora J.W."/>
            <person name="Nagy L.G."/>
            <person name="Kovacs G.M."/>
        </authorList>
    </citation>
    <scope>NUCLEOTIDE SEQUENCE [LARGE SCALE GENOMIC DNA]</scope>
    <source>
        <strain evidence="2 3">DSE2036</strain>
    </source>
</reference>
<dbReference type="Proteomes" id="UP000244855">
    <property type="component" value="Unassembled WGS sequence"/>
</dbReference>
<dbReference type="AlphaFoldDB" id="A0A2V1CWU1"/>